<proteinExistence type="predicted"/>
<name>A0A918LTY6_9ACTN</name>
<reference evidence="1" key="1">
    <citation type="journal article" date="2014" name="Int. J. Syst. Evol. Microbiol.">
        <title>Complete genome sequence of Corynebacterium casei LMG S-19264T (=DSM 44701T), isolated from a smear-ripened cheese.</title>
        <authorList>
            <consortium name="US DOE Joint Genome Institute (JGI-PGF)"/>
            <person name="Walter F."/>
            <person name="Albersmeier A."/>
            <person name="Kalinowski J."/>
            <person name="Ruckert C."/>
        </authorList>
    </citation>
    <scope>NUCLEOTIDE SEQUENCE</scope>
    <source>
        <strain evidence="1">JCM 3172</strain>
    </source>
</reference>
<dbReference type="Proteomes" id="UP000619486">
    <property type="component" value="Unassembled WGS sequence"/>
</dbReference>
<evidence type="ECO:0008006" key="3">
    <source>
        <dbReference type="Google" id="ProtNLM"/>
    </source>
</evidence>
<evidence type="ECO:0000313" key="1">
    <source>
        <dbReference type="EMBL" id="GGT48811.1"/>
    </source>
</evidence>
<keyword evidence="2" id="KW-1185">Reference proteome</keyword>
<protein>
    <recommendedName>
        <fullName evidence="3">Lipoprotein</fullName>
    </recommendedName>
</protein>
<evidence type="ECO:0000313" key="2">
    <source>
        <dbReference type="Proteomes" id="UP000619486"/>
    </source>
</evidence>
<reference evidence="1" key="2">
    <citation type="submission" date="2020-09" db="EMBL/GenBank/DDBJ databases">
        <authorList>
            <person name="Sun Q."/>
            <person name="Ohkuma M."/>
        </authorList>
    </citation>
    <scope>NUCLEOTIDE SEQUENCE</scope>
    <source>
        <strain evidence="1">JCM 3172</strain>
    </source>
</reference>
<dbReference type="AlphaFoldDB" id="A0A918LTY6"/>
<dbReference type="PROSITE" id="PS51257">
    <property type="entry name" value="PROKAR_LIPOPROTEIN"/>
    <property type="match status" value="1"/>
</dbReference>
<dbReference type="EMBL" id="BMQQ01000021">
    <property type="protein sequence ID" value="GGT48811.1"/>
    <property type="molecule type" value="Genomic_DNA"/>
</dbReference>
<accession>A0A918LTY6</accession>
<gene>
    <name evidence="1" type="ORF">GCM10014713_48800</name>
</gene>
<organism evidence="1 2">
    <name type="scientific">Streptomyces purpureus</name>
    <dbReference type="NCBI Taxonomy" id="1951"/>
    <lineage>
        <taxon>Bacteria</taxon>
        <taxon>Bacillati</taxon>
        <taxon>Actinomycetota</taxon>
        <taxon>Actinomycetes</taxon>
        <taxon>Kitasatosporales</taxon>
        <taxon>Streptomycetaceae</taxon>
        <taxon>Streptomyces</taxon>
    </lineage>
</organism>
<sequence length="307" mass="33052">MATARAGLRTGKHLMRRLVTPALAVFALVGCVAQEPQGDAGDRSGASSAKESAAGNYTHRLPIAAYSYTDDEYASIEAAENVLAGACMARYSLSFDPPRPAPAKPGPDRRYGLSDEKSASLFGYRPDPMASTRRPAQLGKDVRTVLLGKQAVGATGQLEYRGKKVPDDGCLGRAKHDLGKDYAYPEGSETASRISSQSYRDAMLRPEVRTVFKKWSDCMKKSGYTYTSPSEPFDSPAFREGPVSAQEKATAQADVACKRSTGLLDVWFTAESAVQKTMIAKHAGALRKLQALHRQKVAAAKKILSQG</sequence>
<comment type="caution">
    <text evidence="1">The sequence shown here is derived from an EMBL/GenBank/DDBJ whole genome shotgun (WGS) entry which is preliminary data.</text>
</comment>